<dbReference type="GO" id="GO:0006508">
    <property type="term" value="P:proteolysis"/>
    <property type="evidence" value="ECO:0007669"/>
    <property type="project" value="UniProtKB-KW"/>
</dbReference>
<protein>
    <submittedName>
        <fullName evidence="8">M3 family oligoendopeptidase</fullName>
    </submittedName>
</protein>
<name>A0A7X2MZG2_9CLOT</name>
<gene>
    <name evidence="8" type="ORF">FYJ33_10965</name>
</gene>
<evidence type="ECO:0000256" key="6">
    <source>
        <dbReference type="RuleBase" id="RU003435"/>
    </source>
</evidence>
<dbReference type="InterPro" id="IPR001567">
    <property type="entry name" value="Pept_M3A_M3B_dom"/>
</dbReference>
<keyword evidence="1 6" id="KW-0645">Protease</keyword>
<evidence type="ECO:0000313" key="8">
    <source>
        <dbReference type="EMBL" id="MSR91909.1"/>
    </source>
</evidence>
<feature type="domain" description="Peptidase M3A/M3B catalytic" evidence="7">
    <location>
        <begin position="176"/>
        <end position="555"/>
    </location>
</feature>
<evidence type="ECO:0000256" key="2">
    <source>
        <dbReference type="ARBA" id="ARBA00022723"/>
    </source>
</evidence>
<comment type="cofactor">
    <cofactor evidence="6">
        <name>Zn(2+)</name>
        <dbReference type="ChEBI" id="CHEBI:29105"/>
    </cofactor>
    <text evidence="6">Binds 1 zinc ion.</text>
</comment>
<evidence type="ECO:0000256" key="5">
    <source>
        <dbReference type="ARBA" id="ARBA00023049"/>
    </source>
</evidence>
<dbReference type="CDD" id="cd09606">
    <property type="entry name" value="M3B_PepF"/>
    <property type="match status" value="1"/>
</dbReference>
<dbReference type="SUPFAM" id="SSF55486">
    <property type="entry name" value="Metalloproteases ('zincins'), catalytic domain"/>
    <property type="match status" value="1"/>
</dbReference>
<keyword evidence="9" id="KW-1185">Reference proteome</keyword>
<dbReference type="Proteomes" id="UP000460287">
    <property type="component" value="Unassembled WGS sequence"/>
</dbReference>
<proteinExistence type="inferred from homology"/>
<dbReference type="Pfam" id="PF01432">
    <property type="entry name" value="Peptidase_M3"/>
    <property type="match status" value="1"/>
</dbReference>
<dbReference type="GO" id="GO:0006518">
    <property type="term" value="P:peptide metabolic process"/>
    <property type="evidence" value="ECO:0007669"/>
    <property type="project" value="TreeGrafter"/>
</dbReference>
<comment type="caution">
    <text evidence="8">The sequence shown here is derived from an EMBL/GenBank/DDBJ whole genome shotgun (WGS) entry which is preliminary data.</text>
</comment>
<reference evidence="8 9" key="1">
    <citation type="submission" date="2019-08" db="EMBL/GenBank/DDBJ databases">
        <title>In-depth cultivation of the pig gut microbiome towards novel bacterial diversity and tailored functional studies.</title>
        <authorList>
            <person name="Wylensek D."/>
            <person name="Hitch T.C.A."/>
            <person name="Clavel T."/>
        </authorList>
    </citation>
    <scope>NUCLEOTIDE SEQUENCE [LARGE SCALE GENOMIC DNA]</scope>
    <source>
        <strain evidence="8 9">WCA-383-APC-5B</strain>
    </source>
</reference>
<dbReference type="AlphaFoldDB" id="A0A7X2MZG2"/>
<dbReference type="PANTHER" id="PTHR11804">
    <property type="entry name" value="PROTEASE M3 THIMET OLIGOPEPTIDASE-RELATED"/>
    <property type="match status" value="1"/>
</dbReference>
<sequence length="573" mass="65735">MKDYSNEMNLKENWKVKDLPYKRPDFKQIKSKIDDLCLRVKNAESYNDVRKCIDEYSVMMSEINYASALTYIRCYGDCTNEFYSKELPELSAEEAMLDKTAFGHSLLDSRFADDIDRDFGKNYLDNVRADIKIHSNGRELMAEEQQLIGEYQQIKASLRFNFDGKEVSEAELRKYSDSEDRSVRKSASRTLLQGRLEKKDKMFEILRRLVKLRNKIAEANGFDSYVDYMNIEKGRNGYGEKELTSFCEQVKRDLVPFYEKIYEAQAKRIGIDHVCSYDVNYMFNDGNPEPAGDAEYLLNAAKEMYNDMSAKSGEIFNYMLDHETLDIMASKNKIAGIGFCTDLGKLKGCVIFGNCNGTSSDVTVLTHEVGHAIQGYLSFENQPVLEYCWGCNDIAEVPSKIMEQFAYPYAEKFFGKDADKFRFAHMQECLIEIGGYCATHEFETYLYNHEDATNEEWAEAYIKCIKAYLPTVDSSEDEDLLLQGAGLLGNMGVYMFPRYLISYALCDMCALQMKQLRKENPEKAWDLYEKLCAAGGSKNYAELLKLVGMSPAYEEGTVKKATEATINEMMKLM</sequence>
<dbReference type="PANTHER" id="PTHR11804:SF28">
    <property type="entry name" value="OLIGOENDOPEPTIDASE F"/>
    <property type="match status" value="1"/>
</dbReference>
<dbReference type="EMBL" id="VULX01000018">
    <property type="protein sequence ID" value="MSR91909.1"/>
    <property type="molecule type" value="Genomic_DNA"/>
</dbReference>
<keyword evidence="4 6" id="KW-0862">Zinc</keyword>
<organism evidence="8 9">
    <name type="scientific">Inconstantimicrobium porci</name>
    <dbReference type="NCBI Taxonomy" id="2652291"/>
    <lineage>
        <taxon>Bacteria</taxon>
        <taxon>Bacillati</taxon>
        <taxon>Bacillota</taxon>
        <taxon>Clostridia</taxon>
        <taxon>Eubacteriales</taxon>
        <taxon>Clostridiaceae</taxon>
        <taxon>Inconstantimicrobium</taxon>
    </lineage>
</organism>
<evidence type="ECO:0000256" key="1">
    <source>
        <dbReference type="ARBA" id="ARBA00022670"/>
    </source>
</evidence>
<keyword evidence="3 6" id="KW-0378">Hydrolase</keyword>
<dbReference type="InterPro" id="IPR045090">
    <property type="entry name" value="Pept_M3A_M3B"/>
</dbReference>
<comment type="similarity">
    <text evidence="6">Belongs to the peptidase M3 family.</text>
</comment>
<evidence type="ECO:0000259" key="7">
    <source>
        <dbReference type="Pfam" id="PF01432"/>
    </source>
</evidence>
<keyword evidence="5 6" id="KW-0482">Metalloprotease</keyword>
<accession>A0A7X2MZG2</accession>
<evidence type="ECO:0000256" key="3">
    <source>
        <dbReference type="ARBA" id="ARBA00022801"/>
    </source>
</evidence>
<evidence type="ECO:0000256" key="4">
    <source>
        <dbReference type="ARBA" id="ARBA00022833"/>
    </source>
</evidence>
<dbReference type="GO" id="GO:0046872">
    <property type="term" value="F:metal ion binding"/>
    <property type="evidence" value="ECO:0007669"/>
    <property type="project" value="UniProtKB-UniRule"/>
</dbReference>
<dbReference type="GO" id="GO:0004222">
    <property type="term" value="F:metalloendopeptidase activity"/>
    <property type="evidence" value="ECO:0007669"/>
    <property type="project" value="InterPro"/>
</dbReference>
<evidence type="ECO:0000313" key="9">
    <source>
        <dbReference type="Proteomes" id="UP000460287"/>
    </source>
</evidence>
<keyword evidence="2 6" id="KW-0479">Metal-binding</keyword>
<dbReference type="Gene3D" id="1.10.1370.30">
    <property type="match status" value="1"/>
</dbReference>
<dbReference type="RefSeq" id="WP_154531808.1">
    <property type="nucleotide sequence ID" value="NZ_JAQXTV010000157.1"/>
</dbReference>